<dbReference type="EMBL" id="AONI01000013">
    <property type="protein sequence ID" value="EPX78219.1"/>
    <property type="molecule type" value="Genomic_DNA"/>
</dbReference>
<dbReference type="STRING" id="1123360.thalar_02448"/>
<evidence type="ECO:0000313" key="3">
    <source>
        <dbReference type="Proteomes" id="UP000015351"/>
    </source>
</evidence>
<proteinExistence type="predicted"/>
<feature type="signal peptide" evidence="1">
    <location>
        <begin position="1"/>
        <end position="25"/>
    </location>
</feature>
<feature type="chain" id="PRO_5004568978" description="Copper metallochaperone" evidence="1">
    <location>
        <begin position="26"/>
        <end position="128"/>
    </location>
</feature>
<dbReference type="eggNOG" id="ENOG5031TU1">
    <property type="taxonomic scope" value="Bacteria"/>
</dbReference>
<organism evidence="2 3">
    <name type="scientific">Litoreibacter arenae DSM 19593</name>
    <dbReference type="NCBI Taxonomy" id="1123360"/>
    <lineage>
        <taxon>Bacteria</taxon>
        <taxon>Pseudomonadati</taxon>
        <taxon>Pseudomonadota</taxon>
        <taxon>Alphaproteobacteria</taxon>
        <taxon>Rhodobacterales</taxon>
        <taxon>Roseobacteraceae</taxon>
        <taxon>Litoreibacter</taxon>
    </lineage>
</organism>
<name>S9RW43_9RHOB</name>
<evidence type="ECO:0000313" key="2">
    <source>
        <dbReference type="EMBL" id="EPX78219.1"/>
    </source>
</evidence>
<evidence type="ECO:0008006" key="4">
    <source>
        <dbReference type="Google" id="ProtNLM"/>
    </source>
</evidence>
<protein>
    <recommendedName>
        <fullName evidence="4">Copper metallochaperone</fullName>
    </recommendedName>
</protein>
<keyword evidence="1" id="KW-0732">Signal</keyword>
<keyword evidence="3" id="KW-1185">Reference proteome</keyword>
<dbReference type="HOGENOM" id="CLU_1956913_0_0_5"/>
<gene>
    <name evidence="2" type="ORF">thalar_02448</name>
</gene>
<comment type="caution">
    <text evidence="2">The sequence shown here is derived from an EMBL/GenBank/DDBJ whole genome shotgun (WGS) entry which is preliminary data.</text>
</comment>
<dbReference type="Proteomes" id="UP000015351">
    <property type="component" value="Unassembled WGS sequence"/>
</dbReference>
<accession>S9RW43</accession>
<reference evidence="3" key="1">
    <citation type="journal article" date="2013" name="Stand. Genomic Sci.">
        <title>Genome sequence of the Litoreibacter arenae type strain (DSM 19593(T)), a member of the Roseobacter clade isolated from sea sand.</title>
        <authorList>
            <person name="Riedel T."/>
            <person name="Fiebig A."/>
            <person name="Petersen J."/>
            <person name="Gronow S."/>
            <person name="Kyrpides N.C."/>
            <person name="Goker M."/>
            <person name="Klenk H.P."/>
        </authorList>
    </citation>
    <scope>NUCLEOTIDE SEQUENCE [LARGE SCALE GENOMIC DNA]</scope>
    <source>
        <strain evidence="3">DSM 19593</strain>
    </source>
</reference>
<dbReference type="OrthoDB" id="7667742at2"/>
<sequence>MKGFTTRRAVLMAAAAIATSFRSAAAQSHDIRGEVGFEGGAVIPEGEIEISVEDSAKNTARHNAEKTRVKSDGKSKMIAFSMPSNSQASSTLEIVARLEKADGWLLARGSAPLKTGSRVHIMLNKAVY</sequence>
<dbReference type="AlphaFoldDB" id="S9RW43"/>
<evidence type="ECO:0000256" key="1">
    <source>
        <dbReference type="SAM" id="SignalP"/>
    </source>
</evidence>
<dbReference type="RefSeq" id="WP_021101377.1">
    <property type="nucleotide sequence ID" value="NZ_KE557311.1"/>
</dbReference>